<protein>
    <submittedName>
        <fullName evidence="13">Site-specific tyrosine recombinase XerC</fullName>
    </submittedName>
</protein>
<feature type="domain" description="Tyr recombinase" evidence="11">
    <location>
        <begin position="144"/>
        <end position="334"/>
    </location>
</feature>
<dbReference type="InterPro" id="IPR013762">
    <property type="entry name" value="Integrase-like_cat_sf"/>
</dbReference>
<dbReference type="InterPro" id="IPR010998">
    <property type="entry name" value="Integrase_recombinase_N"/>
</dbReference>
<evidence type="ECO:0000256" key="3">
    <source>
        <dbReference type="ARBA" id="ARBA00022618"/>
    </source>
</evidence>
<organism evidence="13 14">
    <name type="scientific">Luteolibacter algae</name>
    <dbReference type="NCBI Taxonomy" id="454151"/>
    <lineage>
        <taxon>Bacteria</taxon>
        <taxon>Pseudomonadati</taxon>
        <taxon>Verrucomicrobiota</taxon>
        <taxon>Verrucomicrobiia</taxon>
        <taxon>Verrucomicrobiales</taxon>
        <taxon>Verrucomicrobiaceae</taxon>
        <taxon>Luteolibacter</taxon>
    </lineage>
</organism>
<evidence type="ECO:0000313" key="13">
    <source>
        <dbReference type="EMBL" id="MFD2256217.1"/>
    </source>
</evidence>
<dbReference type="PANTHER" id="PTHR30349:SF77">
    <property type="entry name" value="TYROSINE RECOMBINASE XERC"/>
    <property type="match status" value="1"/>
</dbReference>
<evidence type="ECO:0000256" key="8">
    <source>
        <dbReference type="ARBA" id="ARBA00023306"/>
    </source>
</evidence>
<evidence type="ECO:0000256" key="5">
    <source>
        <dbReference type="ARBA" id="ARBA00022908"/>
    </source>
</evidence>
<reference evidence="14" key="1">
    <citation type="journal article" date="2019" name="Int. J. Syst. Evol. Microbiol.">
        <title>The Global Catalogue of Microorganisms (GCM) 10K type strain sequencing project: providing services to taxonomists for standard genome sequencing and annotation.</title>
        <authorList>
            <consortium name="The Broad Institute Genomics Platform"/>
            <consortium name="The Broad Institute Genome Sequencing Center for Infectious Disease"/>
            <person name="Wu L."/>
            <person name="Ma J."/>
        </authorList>
    </citation>
    <scope>NUCLEOTIDE SEQUENCE [LARGE SCALE GENOMIC DNA]</scope>
    <source>
        <strain evidence="14">CGMCC 4.7106</strain>
    </source>
</reference>
<evidence type="ECO:0000256" key="10">
    <source>
        <dbReference type="SAM" id="MobiDB-lite"/>
    </source>
</evidence>
<comment type="caution">
    <text evidence="13">The sequence shown here is derived from an EMBL/GenBank/DDBJ whole genome shotgun (WGS) entry which is preliminary data.</text>
</comment>
<dbReference type="InterPro" id="IPR004107">
    <property type="entry name" value="Integrase_SAM-like_N"/>
</dbReference>
<feature type="domain" description="Core-binding (CB)" evidence="12">
    <location>
        <begin position="37"/>
        <end position="128"/>
    </location>
</feature>
<feature type="region of interest" description="Disordered" evidence="10">
    <location>
        <begin position="340"/>
        <end position="360"/>
    </location>
</feature>
<name>A0ABW5D559_9BACT</name>
<dbReference type="PROSITE" id="PS51900">
    <property type="entry name" value="CB"/>
    <property type="match status" value="1"/>
</dbReference>
<dbReference type="PROSITE" id="PS51898">
    <property type="entry name" value="TYR_RECOMBINASE"/>
    <property type="match status" value="1"/>
</dbReference>
<dbReference type="SUPFAM" id="SSF56349">
    <property type="entry name" value="DNA breaking-rejoining enzymes"/>
    <property type="match status" value="1"/>
</dbReference>
<evidence type="ECO:0000256" key="6">
    <source>
        <dbReference type="ARBA" id="ARBA00023125"/>
    </source>
</evidence>
<dbReference type="Pfam" id="PF02899">
    <property type="entry name" value="Phage_int_SAM_1"/>
    <property type="match status" value="1"/>
</dbReference>
<dbReference type="Pfam" id="PF00589">
    <property type="entry name" value="Phage_integrase"/>
    <property type="match status" value="1"/>
</dbReference>
<evidence type="ECO:0000256" key="2">
    <source>
        <dbReference type="ARBA" id="ARBA00022490"/>
    </source>
</evidence>
<evidence type="ECO:0000256" key="9">
    <source>
        <dbReference type="PROSITE-ProRule" id="PRU01248"/>
    </source>
</evidence>
<dbReference type="RefSeq" id="WP_386819264.1">
    <property type="nucleotide sequence ID" value="NZ_JBHUIT010000004.1"/>
</dbReference>
<sequence>MARPKGYDATKHLRIRAEQKRGGNDVRSENIEPAADGNLTACRDLYLADLESLNYRESTIDGRKKDLRHFLQWAHERSLSRPDQITRSILESYRRHLSRLKKKNDKPLSVTSQRARLGAVKSLFAWTTKQGHLEANPASELDLPRPEKQLPDQGLCHHEIEKILAVPDIADPLGIRDRAILELFYSTGIRRSELVRLELPDLHRERRTLHLRHTKGRHDRIVPVGTRAMQWLERYLEDVRPRLEVDPDEKALFLSGYGGPFNPDALGRTVSRYISKADVSRSGGCHLLRHSCATHMLEGGADIRFIQQLLGHQKLETTAIYTEVSIQQLHDVHARCHPANTGRKAAQDDTQPELPGLGGI</sequence>
<dbReference type="Gene3D" id="1.10.150.130">
    <property type="match status" value="1"/>
</dbReference>
<dbReference type="Gene3D" id="1.10.443.10">
    <property type="entry name" value="Intergrase catalytic core"/>
    <property type="match status" value="1"/>
</dbReference>
<dbReference type="InterPro" id="IPR002104">
    <property type="entry name" value="Integrase_catalytic"/>
</dbReference>
<dbReference type="Proteomes" id="UP001597375">
    <property type="component" value="Unassembled WGS sequence"/>
</dbReference>
<dbReference type="InterPro" id="IPR050090">
    <property type="entry name" value="Tyrosine_recombinase_XerCD"/>
</dbReference>
<gene>
    <name evidence="13" type="primary">xerC</name>
    <name evidence="13" type="ORF">ACFSSA_06000</name>
</gene>
<keyword evidence="8" id="KW-0131">Cell cycle</keyword>
<dbReference type="PANTHER" id="PTHR30349">
    <property type="entry name" value="PHAGE INTEGRASE-RELATED"/>
    <property type="match status" value="1"/>
</dbReference>
<dbReference type="EMBL" id="JBHUIT010000004">
    <property type="protein sequence ID" value="MFD2256217.1"/>
    <property type="molecule type" value="Genomic_DNA"/>
</dbReference>
<keyword evidence="3" id="KW-0132">Cell division</keyword>
<evidence type="ECO:0000313" key="14">
    <source>
        <dbReference type="Proteomes" id="UP001597375"/>
    </source>
</evidence>
<evidence type="ECO:0000259" key="12">
    <source>
        <dbReference type="PROSITE" id="PS51900"/>
    </source>
</evidence>
<evidence type="ECO:0000256" key="1">
    <source>
        <dbReference type="ARBA" id="ARBA00004496"/>
    </source>
</evidence>
<dbReference type="NCBIfam" id="NF002331">
    <property type="entry name" value="PRK01287.1"/>
    <property type="match status" value="1"/>
</dbReference>
<evidence type="ECO:0000259" key="11">
    <source>
        <dbReference type="PROSITE" id="PS51898"/>
    </source>
</evidence>
<proteinExistence type="predicted"/>
<comment type="subcellular location">
    <subcellularLocation>
        <location evidence="1">Cytoplasm</location>
    </subcellularLocation>
</comment>
<keyword evidence="7" id="KW-0233">DNA recombination</keyword>
<dbReference type="InterPro" id="IPR044068">
    <property type="entry name" value="CB"/>
</dbReference>
<dbReference type="InterPro" id="IPR011010">
    <property type="entry name" value="DNA_brk_join_enz"/>
</dbReference>
<keyword evidence="5" id="KW-0229">DNA integration</keyword>
<accession>A0ABW5D559</accession>
<keyword evidence="4" id="KW-0159">Chromosome partition</keyword>
<evidence type="ECO:0000256" key="7">
    <source>
        <dbReference type="ARBA" id="ARBA00023172"/>
    </source>
</evidence>
<keyword evidence="2" id="KW-0963">Cytoplasm</keyword>
<keyword evidence="14" id="KW-1185">Reference proteome</keyword>
<keyword evidence="6 9" id="KW-0238">DNA-binding</keyword>
<evidence type="ECO:0000256" key="4">
    <source>
        <dbReference type="ARBA" id="ARBA00022829"/>
    </source>
</evidence>